<accession>A0ACC2PBT5</accession>
<sequence length="589" mass="64358">PCLTRRRLIIGGSLIATLLLLTIWLTNSSSDDIELVPPDPEVQPPQSWSKLRTFKRGAVCADGPPCALIGKLMLERKGSAVDAAIAALICNGLANMQSMGFGGGFMMTIYDSQAKRAVILNARDAAPAAAHSHMFKGLPKSTSQVGGLAIGVPGELAGYWEAHQRYGKLPWADLFQPSIDLCEKGYNLSKVQHEGLFHNSTKIHEDPTLREIFVDPDSGEFHKPGSVIRPLKLCKTMRIIAEKNATEFYNGTIGQMLVEDIRKRGSIITMQDLNNYRAKWEEPETTQLYNGLNVYSAGVPGSGGLLLFILNVLDEFNFTSNALSSINSTVLTYHRLIEVFKYAFGLRSHMGDSELPKFSKNLTSKPYARSVHSQVNDSRTWTEPTHYGANFAEVSEDHGTAHISVISENGDAVSVTSTINIYFGSGVVSERTGVLLNDAMDDFSLPGAPNYFGLPPTESNYINPGKRPLTSMSPTIFTDHSGNVTLVIGAAGGTKIPTSLSYVIARHLWMGNTIKQAVDAPRIHHQLMPMEVSYEFGVPKPVINGLRALGHKTSRYRERGSVVCILAKKNDTILANADYRKGGDVYGID</sequence>
<reference evidence="1" key="1">
    <citation type="submission" date="2023-04" db="EMBL/GenBank/DDBJ databases">
        <title>A chromosome-level genome assembly of the parasitoid wasp Eretmocerus hayati.</title>
        <authorList>
            <person name="Zhong Y."/>
            <person name="Liu S."/>
            <person name="Liu Y."/>
        </authorList>
    </citation>
    <scope>NUCLEOTIDE SEQUENCE</scope>
    <source>
        <strain evidence="1">ZJU_SS_LIU_2023</strain>
    </source>
</reference>
<comment type="caution">
    <text evidence="1">The sequence shown here is derived from an EMBL/GenBank/DDBJ whole genome shotgun (WGS) entry which is preliminary data.</text>
</comment>
<keyword evidence="2" id="KW-1185">Reference proteome</keyword>
<gene>
    <name evidence="1" type="ORF">QAD02_016063</name>
</gene>
<name>A0ACC2PBT5_9HYME</name>
<dbReference type="Proteomes" id="UP001239111">
    <property type="component" value="Chromosome 2"/>
</dbReference>
<proteinExistence type="predicted"/>
<organism evidence="1 2">
    <name type="scientific">Eretmocerus hayati</name>
    <dbReference type="NCBI Taxonomy" id="131215"/>
    <lineage>
        <taxon>Eukaryota</taxon>
        <taxon>Metazoa</taxon>
        <taxon>Ecdysozoa</taxon>
        <taxon>Arthropoda</taxon>
        <taxon>Hexapoda</taxon>
        <taxon>Insecta</taxon>
        <taxon>Pterygota</taxon>
        <taxon>Neoptera</taxon>
        <taxon>Endopterygota</taxon>
        <taxon>Hymenoptera</taxon>
        <taxon>Apocrita</taxon>
        <taxon>Proctotrupomorpha</taxon>
        <taxon>Chalcidoidea</taxon>
        <taxon>Aphelinidae</taxon>
        <taxon>Aphelininae</taxon>
        <taxon>Eretmocerus</taxon>
    </lineage>
</organism>
<evidence type="ECO:0000313" key="1">
    <source>
        <dbReference type="EMBL" id="KAJ8680276.1"/>
    </source>
</evidence>
<evidence type="ECO:0000313" key="2">
    <source>
        <dbReference type="Proteomes" id="UP001239111"/>
    </source>
</evidence>
<feature type="non-terminal residue" evidence="1">
    <location>
        <position position="1"/>
    </location>
</feature>
<protein>
    <submittedName>
        <fullName evidence="1">Uncharacterized protein</fullName>
    </submittedName>
</protein>
<dbReference type="EMBL" id="CM056742">
    <property type="protein sequence ID" value="KAJ8680276.1"/>
    <property type="molecule type" value="Genomic_DNA"/>
</dbReference>